<organism evidence="6 7">
    <name type="scientific">Gymnopus androsaceus JB14</name>
    <dbReference type="NCBI Taxonomy" id="1447944"/>
    <lineage>
        <taxon>Eukaryota</taxon>
        <taxon>Fungi</taxon>
        <taxon>Dikarya</taxon>
        <taxon>Basidiomycota</taxon>
        <taxon>Agaricomycotina</taxon>
        <taxon>Agaricomycetes</taxon>
        <taxon>Agaricomycetidae</taxon>
        <taxon>Agaricales</taxon>
        <taxon>Marasmiineae</taxon>
        <taxon>Omphalotaceae</taxon>
        <taxon>Gymnopus</taxon>
    </lineage>
</organism>
<keyword evidence="1" id="KW-0479">Metal-binding</keyword>
<gene>
    <name evidence="6" type="ORF">BT96DRAFT_629563</name>
</gene>
<evidence type="ECO:0000256" key="4">
    <source>
        <dbReference type="PROSITE-ProRule" id="PRU00134"/>
    </source>
</evidence>
<dbReference type="GO" id="GO:0008270">
    <property type="term" value="F:zinc ion binding"/>
    <property type="evidence" value="ECO:0007669"/>
    <property type="project" value="UniProtKB-KW"/>
</dbReference>
<dbReference type="Pfam" id="PF01753">
    <property type="entry name" value="zf-MYND"/>
    <property type="match status" value="1"/>
</dbReference>
<dbReference type="PROSITE" id="PS01360">
    <property type="entry name" value="ZF_MYND_1"/>
    <property type="match status" value="1"/>
</dbReference>
<evidence type="ECO:0000256" key="1">
    <source>
        <dbReference type="ARBA" id="ARBA00022723"/>
    </source>
</evidence>
<evidence type="ECO:0000256" key="3">
    <source>
        <dbReference type="ARBA" id="ARBA00022833"/>
    </source>
</evidence>
<dbReference type="GO" id="GO:0000981">
    <property type="term" value="F:DNA-binding transcription factor activity, RNA polymerase II-specific"/>
    <property type="evidence" value="ECO:0007669"/>
    <property type="project" value="TreeGrafter"/>
</dbReference>
<dbReference type="SUPFAM" id="SSF144232">
    <property type="entry name" value="HIT/MYND zinc finger-like"/>
    <property type="match status" value="1"/>
</dbReference>
<dbReference type="PANTHER" id="PTHR10237:SF14">
    <property type="entry name" value="MYND-TYPE DOMAIN-CONTAINING PROTEIN"/>
    <property type="match status" value="1"/>
</dbReference>
<evidence type="ECO:0000259" key="5">
    <source>
        <dbReference type="PROSITE" id="PS50865"/>
    </source>
</evidence>
<name>A0A6A4IKH6_9AGAR</name>
<evidence type="ECO:0000256" key="2">
    <source>
        <dbReference type="ARBA" id="ARBA00022771"/>
    </source>
</evidence>
<dbReference type="AlphaFoldDB" id="A0A6A4IKH6"/>
<proteinExistence type="predicted"/>
<dbReference type="Proteomes" id="UP000799118">
    <property type="component" value="Unassembled WGS sequence"/>
</dbReference>
<dbReference type="PANTHER" id="PTHR10237">
    <property type="entry name" value="DEFORMED EPIDERMAL AUTOREGULATORY FACTOR 1 HOMOLOG SUPPRESSIN"/>
    <property type="match status" value="1"/>
</dbReference>
<feature type="domain" description="MYND-type" evidence="5">
    <location>
        <begin position="14"/>
        <end position="55"/>
    </location>
</feature>
<dbReference type="PROSITE" id="PS50865">
    <property type="entry name" value="ZF_MYND_2"/>
    <property type="match status" value="1"/>
</dbReference>
<sequence length="272" mass="30505">MASSQRYCKKAAFCATCNKLDYAAGNLQQCSACKQVWYCSKECQKKDWGTHKSACATRQAAHGNTALNKTNPVLHMARFVTQNEEILRLIEFILIASLNLASGDLNLAKTHSVYFMTTVCPIPGHLPDSSGKQRMGLKILFVQNKRGINSRLVEIGEAGAKEMVKRGMPQSEVDKTVSANFVWQPWPDSMTVNYNWRLITPEKVKAFKEFKLPKEIRGVGPPIFVNATTPYIEYLNGKFLQEYKSIATMRVDTADHKAGLDILRKKAQGKLL</sequence>
<evidence type="ECO:0000313" key="7">
    <source>
        <dbReference type="Proteomes" id="UP000799118"/>
    </source>
</evidence>
<keyword evidence="2 4" id="KW-0863">Zinc-finger</keyword>
<dbReference type="OrthoDB" id="5231159at2759"/>
<dbReference type="InterPro" id="IPR024119">
    <property type="entry name" value="TF_DEAF-1"/>
</dbReference>
<keyword evidence="7" id="KW-1185">Reference proteome</keyword>
<dbReference type="Gene3D" id="6.10.140.2220">
    <property type="match status" value="1"/>
</dbReference>
<evidence type="ECO:0000313" key="6">
    <source>
        <dbReference type="EMBL" id="KAE9409005.1"/>
    </source>
</evidence>
<keyword evidence="3" id="KW-0862">Zinc</keyword>
<dbReference type="InterPro" id="IPR002893">
    <property type="entry name" value="Znf_MYND"/>
</dbReference>
<protein>
    <recommendedName>
        <fullName evidence="5">MYND-type domain-containing protein</fullName>
    </recommendedName>
</protein>
<reference evidence="6" key="1">
    <citation type="journal article" date="2019" name="Environ. Microbiol.">
        <title>Fungal ecological strategies reflected in gene transcription - a case study of two litter decomposers.</title>
        <authorList>
            <person name="Barbi F."/>
            <person name="Kohler A."/>
            <person name="Barry K."/>
            <person name="Baskaran P."/>
            <person name="Daum C."/>
            <person name="Fauchery L."/>
            <person name="Ihrmark K."/>
            <person name="Kuo A."/>
            <person name="LaButti K."/>
            <person name="Lipzen A."/>
            <person name="Morin E."/>
            <person name="Grigoriev I.V."/>
            <person name="Henrissat B."/>
            <person name="Lindahl B."/>
            <person name="Martin F."/>
        </authorList>
    </citation>
    <scope>NUCLEOTIDE SEQUENCE</scope>
    <source>
        <strain evidence="6">JB14</strain>
    </source>
</reference>
<accession>A0A6A4IKH6</accession>
<dbReference type="GO" id="GO:0005634">
    <property type="term" value="C:nucleus"/>
    <property type="evidence" value="ECO:0007669"/>
    <property type="project" value="TreeGrafter"/>
</dbReference>
<dbReference type="EMBL" id="ML769389">
    <property type="protein sequence ID" value="KAE9409005.1"/>
    <property type="molecule type" value="Genomic_DNA"/>
</dbReference>